<keyword evidence="3" id="KW-1185">Reference proteome</keyword>
<keyword evidence="1" id="KW-0472">Membrane</keyword>
<dbReference type="EMBL" id="RQYF01000007">
    <property type="protein sequence ID" value="RRD92703.1"/>
    <property type="molecule type" value="Genomic_DNA"/>
</dbReference>
<evidence type="ECO:0000256" key="1">
    <source>
        <dbReference type="SAM" id="Phobius"/>
    </source>
</evidence>
<evidence type="ECO:0008006" key="4">
    <source>
        <dbReference type="Google" id="ProtNLM"/>
    </source>
</evidence>
<dbReference type="AlphaFoldDB" id="A0A3P2AGC2"/>
<evidence type="ECO:0000313" key="3">
    <source>
        <dbReference type="Proteomes" id="UP000279562"/>
    </source>
</evidence>
<feature type="transmembrane region" description="Helical" evidence="1">
    <location>
        <begin position="30"/>
        <end position="54"/>
    </location>
</feature>
<organism evidence="2 3">
    <name type="scientific">Prevotella heparinolytica</name>
    <dbReference type="NCBI Taxonomy" id="28113"/>
    <lineage>
        <taxon>Bacteria</taxon>
        <taxon>Pseudomonadati</taxon>
        <taxon>Bacteroidota</taxon>
        <taxon>Bacteroidia</taxon>
        <taxon>Bacteroidales</taxon>
        <taxon>Bacteroidaceae</taxon>
        <taxon>Bacteroides</taxon>
    </lineage>
</organism>
<accession>A0A3P2AGC2</accession>
<sequence>MRSYISLHVIVALLLHFVLSYPKMYKVSENGHLVFCPLLLLSVIYDFGMVLVLIQCYVRKQ</sequence>
<reference evidence="2 3" key="1">
    <citation type="submission" date="2018-11" db="EMBL/GenBank/DDBJ databases">
        <title>Genomes From Bacteria Associated with the Canine Oral Cavity: a Test Case for Automated Genome-Based Taxonomic Assignment.</title>
        <authorList>
            <person name="Coil D.A."/>
            <person name="Jospin G."/>
            <person name="Darling A.E."/>
            <person name="Wallis C."/>
            <person name="Davis I.J."/>
            <person name="Harris S."/>
            <person name="Eisen J.A."/>
            <person name="Holcombe L.J."/>
            <person name="O'Flynn C."/>
        </authorList>
    </citation>
    <scope>NUCLEOTIDE SEQUENCE [LARGE SCALE GENOMIC DNA]</scope>
    <source>
        <strain evidence="2 3">OH1047_COT-310</strain>
    </source>
</reference>
<protein>
    <recommendedName>
        <fullName evidence="4">Transmembrane protein</fullName>
    </recommendedName>
</protein>
<comment type="caution">
    <text evidence="2">The sequence shown here is derived from an EMBL/GenBank/DDBJ whole genome shotgun (WGS) entry which is preliminary data.</text>
</comment>
<dbReference type="Proteomes" id="UP000279562">
    <property type="component" value="Unassembled WGS sequence"/>
</dbReference>
<keyword evidence="1" id="KW-1133">Transmembrane helix</keyword>
<keyword evidence="1" id="KW-0812">Transmembrane</keyword>
<name>A0A3P2AGC2_9BACE</name>
<evidence type="ECO:0000313" key="2">
    <source>
        <dbReference type="EMBL" id="RRD92703.1"/>
    </source>
</evidence>
<proteinExistence type="predicted"/>
<gene>
    <name evidence="2" type="ORF">EII33_02830</name>
</gene>